<evidence type="ECO:0000313" key="3">
    <source>
        <dbReference type="Proteomes" id="UP000821853"/>
    </source>
</evidence>
<evidence type="ECO:0000256" key="1">
    <source>
        <dbReference type="SAM" id="MobiDB-lite"/>
    </source>
</evidence>
<protein>
    <submittedName>
        <fullName evidence="2">Uncharacterized protein</fullName>
    </submittedName>
</protein>
<sequence>MNDFLGTSLGINGETGETTSRPPRDAGTQKVISRGRKQTPGGGSPKRQASPPGQCTPTVGRRGPARSRSLLLVGRPPWSNRVAVSQTARILPKLHLRPLYGVRVPFRVTYARSVCDSACAFVALSVVGLCGAEAGGHSTTDREHRSSTAAAGPGSLQESLLHAGRASAASSAIGGVAA</sequence>
<evidence type="ECO:0000313" key="2">
    <source>
        <dbReference type="EMBL" id="KAH9370706.1"/>
    </source>
</evidence>
<feature type="region of interest" description="Disordered" evidence="1">
    <location>
        <begin position="1"/>
        <end position="65"/>
    </location>
</feature>
<reference evidence="2 3" key="1">
    <citation type="journal article" date="2020" name="Cell">
        <title>Large-Scale Comparative Analyses of Tick Genomes Elucidate Their Genetic Diversity and Vector Capacities.</title>
        <authorList>
            <consortium name="Tick Genome and Microbiome Consortium (TIGMIC)"/>
            <person name="Jia N."/>
            <person name="Wang J."/>
            <person name="Shi W."/>
            <person name="Du L."/>
            <person name="Sun Y."/>
            <person name="Zhan W."/>
            <person name="Jiang J.F."/>
            <person name="Wang Q."/>
            <person name="Zhang B."/>
            <person name="Ji P."/>
            <person name="Bell-Sakyi L."/>
            <person name="Cui X.M."/>
            <person name="Yuan T.T."/>
            <person name="Jiang B.G."/>
            <person name="Yang W.F."/>
            <person name="Lam T.T."/>
            <person name="Chang Q.C."/>
            <person name="Ding S.J."/>
            <person name="Wang X.J."/>
            <person name="Zhu J.G."/>
            <person name="Ruan X.D."/>
            <person name="Zhao L."/>
            <person name="Wei J.T."/>
            <person name="Ye R.Z."/>
            <person name="Que T.C."/>
            <person name="Du C.H."/>
            <person name="Zhou Y.H."/>
            <person name="Cheng J.X."/>
            <person name="Dai P.F."/>
            <person name="Guo W.B."/>
            <person name="Han X.H."/>
            <person name="Huang E.J."/>
            <person name="Li L.F."/>
            <person name="Wei W."/>
            <person name="Gao Y.C."/>
            <person name="Liu J.Z."/>
            <person name="Shao H.Z."/>
            <person name="Wang X."/>
            <person name="Wang C.C."/>
            <person name="Yang T.C."/>
            <person name="Huo Q.B."/>
            <person name="Li W."/>
            <person name="Chen H.Y."/>
            <person name="Chen S.E."/>
            <person name="Zhou L.G."/>
            <person name="Ni X.B."/>
            <person name="Tian J.H."/>
            <person name="Sheng Y."/>
            <person name="Liu T."/>
            <person name="Pan Y.S."/>
            <person name="Xia L.Y."/>
            <person name="Li J."/>
            <person name="Zhao F."/>
            <person name="Cao W.C."/>
        </authorList>
    </citation>
    <scope>NUCLEOTIDE SEQUENCE [LARGE SCALE GENOMIC DNA]</scope>
    <source>
        <strain evidence="2">HaeL-2018</strain>
    </source>
</reference>
<accession>A0A9J6G5D6</accession>
<comment type="caution">
    <text evidence="2">The sequence shown here is derived from an EMBL/GenBank/DDBJ whole genome shotgun (WGS) entry which is preliminary data.</text>
</comment>
<dbReference type="VEuPathDB" id="VectorBase:HLOH_046686"/>
<name>A0A9J6G5D6_HAELO</name>
<feature type="region of interest" description="Disordered" evidence="1">
    <location>
        <begin position="135"/>
        <end position="154"/>
    </location>
</feature>
<dbReference type="Proteomes" id="UP000821853">
    <property type="component" value="Chromosome 3"/>
</dbReference>
<organism evidence="2 3">
    <name type="scientific">Haemaphysalis longicornis</name>
    <name type="common">Bush tick</name>
    <dbReference type="NCBI Taxonomy" id="44386"/>
    <lineage>
        <taxon>Eukaryota</taxon>
        <taxon>Metazoa</taxon>
        <taxon>Ecdysozoa</taxon>
        <taxon>Arthropoda</taxon>
        <taxon>Chelicerata</taxon>
        <taxon>Arachnida</taxon>
        <taxon>Acari</taxon>
        <taxon>Parasitiformes</taxon>
        <taxon>Ixodida</taxon>
        <taxon>Ixodoidea</taxon>
        <taxon>Ixodidae</taxon>
        <taxon>Haemaphysalinae</taxon>
        <taxon>Haemaphysalis</taxon>
    </lineage>
</organism>
<gene>
    <name evidence="2" type="ORF">HPB48_013987</name>
</gene>
<keyword evidence="3" id="KW-1185">Reference proteome</keyword>
<dbReference type="AlphaFoldDB" id="A0A9J6G5D6"/>
<dbReference type="EMBL" id="JABSTR010000005">
    <property type="protein sequence ID" value="KAH9370706.1"/>
    <property type="molecule type" value="Genomic_DNA"/>
</dbReference>
<proteinExistence type="predicted"/>